<evidence type="ECO:0000313" key="3">
    <source>
        <dbReference type="Proteomes" id="UP000007887"/>
    </source>
</evidence>
<feature type="region of interest" description="Disordered" evidence="1">
    <location>
        <begin position="308"/>
        <end position="328"/>
    </location>
</feature>
<dbReference type="eggNOG" id="ENOG50307NV">
    <property type="taxonomic scope" value="Bacteria"/>
</dbReference>
<accession>I0GQQ5</accession>
<name>I0GQQ5_SELRL</name>
<protein>
    <submittedName>
        <fullName evidence="2">Uncharacterized protein</fullName>
    </submittedName>
</protein>
<dbReference type="KEGG" id="sri:SELR_13840"/>
<dbReference type="HOGENOM" id="CLU_393228_0_0_9"/>
<reference evidence="2 3" key="1">
    <citation type="submission" date="2011-10" db="EMBL/GenBank/DDBJ databases">
        <title>Whole genome sequence of Selenomonas ruminantium subsp. lactilytica TAM6421.</title>
        <authorList>
            <person name="Oguchi A."/>
            <person name="Ankai A."/>
            <person name="Kaneko J."/>
            <person name="Yamada-Narita S."/>
            <person name="Fukui S."/>
            <person name="Takahashi M."/>
            <person name="Onodera T."/>
            <person name="Kojima S."/>
            <person name="Fushimi T."/>
            <person name="Abe N."/>
            <person name="Kamio Y."/>
            <person name="Yamazaki S."/>
            <person name="Fujita N."/>
        </authorList>
    </citation>
    <scope>NUCLEOTIDE SEQUENCE [LARGE SCALE GENOMIC DNA]</scope>
    <source>
        <strain evidence="3">NBRC 103574 / TAM6421</strain>
    </source>
</reference>
<dbReference type="EMBL" id="AP012292">
    <property type="protein sequence ID" value="BAL83092.1"/>
    <property type="molecule type" value="Genomic_DNA"/>
</dbReference>
<sequence>MAENVKCISLFLEKEYQNKFPSIPVLAENDYFVEFNAYEVFLPKTWLEGVATSNTEQEESLNIFEVSVLRLLGIGNYSAVDLSEKLCLPLDLVQFICQRLKESGLLDSNRQITVRGRQKIGQATTNDEPVQDEIPHLLLMSRDNQKVMPMLFSRCEQVGELEKPHINMVVGSTGHAKNVRGRCLLVKERTKHPAMLTQGQIFDALRGLACKPGNRQQIRYDRKVHIASTYYAPIFLHAKAVLQNGFIDYAIVSDGESIHNDFLREYMERQIKGIDTKLKEKAYRLSTKQKKITKYDGRYPEIHVALRQQQKRTETADERRNTERQERQQVQGLAQAIEWALLYHLRKYPPPMELLASLEVQTPEENAQTLLNFAERLGLTAAKMHPKMFSRVYGRLVRGCLQSDNPSLAILLPLSIGTAAKVPDSRIVEALNTLPGTARIPFGDNEPTDIANKRENAFSFLNRLDRYGKEIRHNDEWHPIESDDAEKLYAAVRQFVQVLLPDYDNQQLMEDDSANASLQRLSAEITVMKALGEDVYMNMPPDLQEQFLKISPDKDDSEEKTGRQVLATKFVETLSIILEKILSSLLHAKPIINMEKSAVIARLQSQGISTDLSTVNDRYYENACQQQKATLGAYTLAYMASLNDTELTKFAEKKIPELAYEIAGYRGHSNNLNMVLDEALLLDLRHRVFEAVKYLGGFINE</sequence>
<dbReference type="Proteomes" id="UP000007887">
    <property type="component" value="Chromosome"/>
</dbReference>
<evidence type="ECO:0000256" key="1">
    <source>
        <dbReference type="SAM" id="MobiDB-lite"/>
    </source>
</evidence>
<proteinExistence type="predicted"/>
<dbReference type="OrthoDB" id="2086156at2"/>
<feature type="compositionally biased region" description="Basic and acidic residues" evidence="1">
    <location>
        <begin position="311"/>
        <end position="327"/>
    </location>
</feature>
<evidence type="ECO:0000313" key="2">
    <source>
        <dbReference type="EMBL" id="BAL83092.1"/>
    </source>
</evidence>
<dbReference type="AlphaFoldDB" id="I0GQQ5"/>
<organism evidence="2 3">
    <name type="scientific">Selenomonas ruminantium subsp. lactilytica (strain NBRC 103574 / TAM6421)</name>
    <dbReference type="NCBI Taxonomy" id="927704"/>
    <lineage>
        <taxon>Bacteria</taxon>
        <taxon>Bacillati</taxon>
        <taxon>Bacillota</taxon>
        <taxon>Negativicutes</taxon>
        <taxon>Selenomonadales</taxon>
        <taxon>Selenomonadaceae</taxon>
        <taxon>Selenomonas</taxon>
    </lineage>
</organism>
<dbReference type="PATRIC" id="fig|927704.6.peg.1428"/>
<dbReference type="RefSeq" id="WP_014424529.1">
    <property type="nucleotide sequence ID" value="NC_017068.1"/>
</dbReference>
<gene>
    <name evidence="2" type="ordered locus">SELR_13840</name>
</gene>